<protein>
    <submittedName>
        <fullName evidence="2">Uncharacterized protein</fullName>
    </submittedName>
</protein>
<dbReference type="EMBL" id="CP086355">
    <property type="protein sequence ID" value="UNI15972.1"/>
    <property type="molecule type" value="Genomic_DNA"/>
</dbReference>
<dbReference type="Proteomes" id="UP000829364">
    <property type="component" value="Chromosome 2"/>
</dbReference>
<evidence type="ECO:0000313" key="2">
    <source>
        <dbReference type="EMBL" id="UNI15972.1"/>
    </source>
</evidence>
<dbReference type="RefSeq" id="XP_047839453.1">
    <property type="nucleotide sequence ID" value="XM_047983482.1"/>
</dbReference>
<sequence length="329" mass="36390">MEPLPVPTSHGGELHNALHEADGLQQDVAVEALAACVITPRYTIAHVRLEREQPRHRRIPARFRCYVPSPLVQCWSQDSVPTPPPSEHNSSCSSPSRHDDNDDETSIAARHNSPSGHGLESPHVFQYSQLVVEEDSSDETGGWPLGEEGVNGAMSEGEMMMPQGGAGELTMRPDADYATIFHELSLAELKHKQRRQLHDHHQFHHHHHIQQPVPQHTQRRPTILQPPIGSGRPEVVAADIARPLGPVPCLRTPTNGWPEYPPSEPLQQLDQCGPRIEQEQVYGLPPWHGALNERIIDAELIGFGAGLGLRVAPYAEGSAMQRTNEEGEN</sequence>
<feature type="region of interest" description="Disordered" evidence="1">
    <location>
        <begin position="77"/>
        <end position="121"/>
    </location>
</feature>
<reference evidence="2" key="1">
    <citation type="submission" date="2021-11" db="EMBL/GenBank/DDBJ databases">
        <title>Purpureocillium_takamizusanense_genome.</title>
        <authorList>
            <person name="Nguyen N.-H."/>
        </authorList>
    </citation>
    <scope>NUCLEOTIDE SEQUENCE</scope>
    <source>
        <strain evidence="2">PT3</strain>
    </source>
</reference>
<keyword evidence="3" id="KW-1185">Reference proteome</keyword>
<name>A0A9Q8QB07_9HYPO</name>
<feature type="region of interest" description="Disordered" evidence="1">
    <location>
        <begin position="133"/>
        <end position="152"/>
    </location>
</feature>
<dbReference type="AlphaFoldDB" id="A0A9Q8QB07"/>
<evidence type="ECO:0000256" key="1">
    <source>
        <dbReference type="SAM" id="MobiDB-lite"/>
    </source>
</evidence>
<accession>A0A9Q8QB07</accession>
<gene>
    <name evidence="2" type="ORF">JDV02_002452</name>
</gene>
<dbReference type="OrthoDB" id="10527834at2759"/>
<dbReference type="KEGG" id="ptkz:JDV02_002452"/>
<proteinExistence type="predicted"/>
<dbReference type="GeneID" id="72064413"/>
<organism evidence="2 3">
    <name type="scientific">Purpureocillium takamizusanense</name>
    <dbReference type="NCBI Taxonomy" id="2060973"/>
    <lineage>
        <taxon>Eukaryota</taxon>
        <taxon>Fungi</taxon>
        <taxon>Dikarya</taxon>
        <taxon>Ascomycota</taxon>
        <taxon>Pezizomycotina</taxon>
        <taxon>Sordariomycetes</taxon>
        <taxon>Hypocreomycetidae</taxon>
        <taxon>Hypocreales</taxon>
        <taxon>Ophiocordycipitaceae</taxon>
        <taxon>Purpureocillium</taxon>
    </lineage>
</organism>
<evidence type="ECO:0000313" key="3">
    <source>
        <dbReference type="Proteomes" id="UP000829364"/>
    </source>
</evidence>